<evidence type="ECO:0000256" key="5">
    <source>
        <dbReference type="ARBA" id="ARBA00023163"/>
    </source>
</evidence>
<evidence type="ECO:0000313" key="10">
    <source>
        <dbReference type="Proteomes" id="UP001564408"/>
    </source>
</evidence>
<keyword evidence="10" id="KW-1185">Reference proteome</keyword>
<dbReference type="InterPro" id="IPR011006">
    <property type="entry name" value="CheY-like_superfamily"/>
</dbReference>
<evidence type="ECO:0000313" key="9">
    <source>
        <dbReference type="EMBL" id="MEY6431569.1"/>
    </source>
</evidence>
<evidence type="ECO:0000259" key="7">
    <source>
        <dbReference type="PROSITE" id="PS50043"/>
    </source>
</evidence>
<dbReference type="SMART" id="SM00448">
    <property type="entry name" value="REC"/>
    <property type="match status" value="1"/>
</dbReference>
<proteinExistence type="predicted"/>
<dbReference type="PANTHER" id="PTHR43214:SF3">
    <property type="entry name" value="RESPONSE REGULATOR UVRY"/>
    <property type="match status" value="1"/>
</dbReference>
<dbReference type="InterPro" id="IPR058245">
    <property type="entry name" value="NreC/VraR/RcsB-like_REC"/>
</dbReference>
<evidence type="ECO:0000256" key="6">
    <source>
        <dbReference type="PROSITE-ProRule" id="PRU00169"/>
    </source>
</evidence>
<keyword evidence="1 6" id="KW-0597">Phosphoprotein</keyword>
<comment type="caution">
    <text evidence="9">The sequence shown here is derived from an EMBL/GenBank/DDBJ whole genome shotgun (WGS) entry which is preliminary data.</text>
</comment>
<sequence length="214" mass="23286">MIRILLVDDHGLVRTGLRRILEQAGGIEVVGEAEDGASALRLAKQTRPDVVLMDLSMPAGMGGIEATRRLVRLVPGVRVIALTVMDEDPFPDRLREVGALGYLTKGCPAAELVDAVRSVARGGAYVESALAQKRMLADWSGSAVTPFAALSAREMQVAMMIVDGCRTETICETLSLSPKTVSTYRKRIHDKLHIKTDAELTRAAYRFGLIRDQL</sequence>
<evidence type="ECO:0000256" key="4">
    <source>
        <dbReference type="ARBA" id="ARBA00023125"/>
    </source>
</evidence>
<dbReference type="PROSITE" id="PS50043">
    <property type="entry name" value="HTH_LUXR_2"/>
    <property type="match status" value="1"/>
</dbReference>
<dbReference type="RefSeq" id="WP_369665949.1">
    <property type="nucleotide sequence ID" value="NZ_JBDKXB010000003.1"/>
</dbReference>
<dbReference type="CDD" id="cd06170">
    <property type="entry name" value="LuxR_C_like"/>
    <property type="match status" value="1"/>
</dbReference>
<dbReference type="InterPro" id="IPR016032">
    <property type="entry name" value="Sig_transdc_resp-reg_C-effctor"/>
</dbReference>
<feature type="domain" description="Response regulatory" evidence="8">
    <location>
        <begin position="3"/>
        <end position="120"/>
    </location>
</feature>
<feature type="domain" description="HTH luxR-type" evidence="7">
    <location>
        <begin position="143"/>
        <end position="208"/>
    </location>
</feature>
<name>A0ABV4BC42_9GAMM</name>
<keyword evidence="2" id="KW-0902">Two-component regulatory system</keyword>
<evidence type="ECO:0000259" key="8">
    <source>
        <dbReference type="PROSITE" id="PS50110"/>
    </source>
</evidence>
<dbReference type="InterPro" id="IPR000792">
    <property type="entry name" value="Tscrpt_reg_LuxR_C"/>
</dbReference>
<protein>
    <submittedName>
        <fullName evidence="9">Response regulator</fullName>
    </submittedName>
</protein>
<dbReference type="EMBL" id="JBDKXB010000003">
    <property type="protein sequence ID" value="MEY6431569.1"/>
    <property type="molecule type" value="Genomic_DNA"/>
</dbReference>
<dbReference type="Pfam" id="PF00196">
    <property type="entry name" value="GerE"/>
    <property type="match status" value="1"/>
</dbReference>
<evidence type="ECO:0000256" key="3">
    <source>
        <dbReference type="ARBA" id="ARBA00023015"/>
    </source>
</evidence>
<dbReference type="Proteomes" id="UP001564408">
    <property type="component" value="Unassembled WGS sequence"/>
</dbReference>
<dbReference type="CDD" id="cd17535">
    <property type="entry name" value="REC_NarL-like"/>
    <property type="match status" value="1"/>
</dbReference>
<dbReference type="InterPro" id="IPR039420">
    <property type="entry name" value="WalR-like"/>
</dbReference>
<accession>A0ABV4BC42</accession>
<dbReference type="SUPFAM" id="SSF52172">
    <property type="entry name" value="CheY-like"/>
    <property type="match status" value="1"/>
</dbReference>
<evidence type="ECO:0000256" key="2">
    <source>
        <dbReference type="ARBA" id="ARBA00023012"/>
    </source>
</evidence>
<feature type="modified residue" description="4-aspartylphosphate" evidence="6">
    <location>
        <position position="54"/>
    </location>
</feature>
<dbReference type="PRINTS" id="PR00038">
    <property type="entry name" value="HTHLUXR"/>
</dbReference>
<gene>
    <name evidence="9" type="ORF">ABC977_04005</name>
</gene>
<dbReference type="PROSITE" id="PS50110">
    <property type="entry name" value="RESPONSE_REGULATORY"/>
    <property type="match status" value="1"/>
</dbReference>
<dbReference type="SUPFAM" id="SSF46894">
    <property type="entry name" value="C-terminal effector domain of the bipartite response regulators"/>
    <property type="match status" value="1"/>
</dbReference>
<dbReference type="SMART" id="SM00421">
    <property type="entry name" value="HTH_LUXR"/>
    <property type="match status" value="1"/>
</dbReference>
<evidence type="ECO:0000256" key="1">
    <source>
        <dbReference type="ARBA" id="ARBA00022553"/>
    </source>
</evidence>
<keyword evidence="3" id="KW-0805">Transcription regulation</keyword>
<dbReference type="PANTHER" id="PTHR43214">
    <property type="entry name" value="TWO-COMPONENT RESPONSE REGULATOR"/>
    <property type="match status" value="1"/>
</dbReference>
<dbReference type="Pfam" id="PF00072">
    <property type="entry name" value="Response_reg"/>
    <property type="match status" value="1"/>
</dbReference>
<reference evidence="9 10" key="1">
    <citation type="submission" date="2024-05" db="EMBL/GenBank/DDBJ databases">
        <title>Genome Sequence and Characterization of the New Strain Purple Sulfur Bacterium of Genus Thioalkalicoccus.</title>
        <authorList>
            <person name="Bryantseva I.A."/>
            <person name="Kyndt J.A."/>
            <person name="Imhoff J.F."/>
        </authorList>
    </citation>
    <scope>NUCLEOTIDE SEQUENCE [LARGE SCALE GENOMIC DNA]</scope>
    <source>
        <strain evidence="9 10">Um2</strain>
    </source>
</reference>
<organism evidence="9 10">
    <name type="scientific">Thioalkalicoccus limnaeus</name>
    <dbReference type="NCBI Taxonomy" id="120681"/>
    <lineage>
        <taxon>Bacteria</taxon>
        <taxon>Pseudomonadati</taxon>
        <taxon>Pseudomonadota</taxon>
        <taxon>Gammaproteobacteria</taxon>
        <taxon>Chromatiales</taxon>
        <taxon>Chromatiaceae</taxon>
        <taxon>Thioalkalicoccus</taxon>
    </lineage>
</organism>
<dbReference type="InterPro" id="IPR001789">
    <property type="entry name" value="Sig_transdc_resp-reg_receiver"/>
</dbReference>
<keyword evidence="5" id="KW-0804">Transcription</keyword>
<dbReference type="Gene3D" id="3.40.50.2300">
    <property type="match status" value="1"/>
</dbReference>
<keyword evidence="4" id="KW-0238">DNA-binding</keyword>